<protein>
    <submittedName>
        <fullName evidence="2">GNAT family N-acetyltransferase</fullName>
    </submittedName>
</protein>
<name>A0ABN0VLM0_9GAMM</name>
<dbReference type="EMBL" id="BAAAFR010000001">
    <property type="protein sequence ID" value="GAA0310374.1"/>
    <property type="molecule type" value="Genomic_DNA"/>
</dbReference>
<feature type="domain" description="N-acetyltransferase" evidence="1">
    <location>
        <begin position="15"/>
        <end position="173"/>
    </location>
</feature>
<evidence type="ECO:0000313" key="3">
    <source>
        <dbReference type="Proteomes" id="UP001501787"/>
    </source>
</evidence>
<reference evidence="2 3" key="1">
    <citation type="journal article" date="2019" name="Int. J. Syst. Evol. Microbiol.">
        <title>The Global Catalogue of Microorganisms (GCM) 10K type strain sequencing project: providing services to taxonomists for standard genome sequencing and annotation.</title>
        <authorList>
            <consortium name="The Broad Institute Genomics Platform"/>
            <consortium name="The Broad Institute Genome Sequencing Center for Infectious Disease"/>
            <person name="Wu L."/>
            <person name="Ma J."/>
        </authorList>
    </citation>
    <scope>NUCLEOTIDE SEQUENCE [LARGE SCALE GENOMIC DNA]</scope>
    <source>
        <strain evidence="2 3">JCM 16343</strain>
    </source>
</reference>
<comment type="caution">
    <text evidence="2">The sequence shown here is derived from an EMBL/GenBank/DDBJ whole genome shotgun (WGS) entry which is preliminary data.</text>
</comment>
<dbReference type="SUPFAM" id="SSF55729">
    <property type="entry name" value="Acyl-CoA N-acyltransferases (Nat)"/>
    <property type="match status" value="1"/>
</dbReference>
<sequence>MVKTTPPATLTSERQYLRQWQASDFAPFAYLNADTEVMRYFPNVLSPDISDKIAKKCQALIAQNGWGLWAVCRKRDGQFMGFVGLNQTDAAMPFAPAVEMAWRLDKAYWGQGYATEAAQAALRFAFEQLLLDEVVAFTATINIPSQRVMQRLGMQNRQQNFYHPALADSHPLAEHVLYSITREQWQQSAANR</sequence>
<keyword evidence="3" id="KW-1185">Reference proteome</keyword>
<dbReference type="InterPro" id="IPR051531">
    <property type="entry name" value="N-acetyltransferase"/>
</dbReference>
<dbReference type="Pfam" id="PF13302">
    <property type="entry name" value="Acetyltransf_3"/>
    <property type="match status" value="1"/>
</dbReference>
<dbReference type="InterPro" id="IPR016181">
    <property type="entry name" value="Acyl_CoA_acyltransferase"/>
</dbReference>
<gene>
    <name evidence="2" type="ORF">GCM10009129_04540</name>
</gene>
<dbReference type="PANTHER" id="PTHR43792">
    <property type="entry name" value="GNAT FAMILY, PUTATIVE (AFU_ORTHOLOGUE AFUA_3G00765)-RELATED-RELATED"/>
    <property type="match status" value="1"/>
</dbReference>
<dbReference type="Proteomes" id="UP001501787">
    <property type="component" value="Unassembled WGS sequence"/>
</dbReference>
<evidence type="ECO:0000313" key="2">
    <source>
        <dbReference type="EMBL" id="GAA0310374.1"/>
    </source>
</evidence>
<dbReference type="RefSeq" id="WP_201504028.1">
    <property type="nucleotide sequence ID" value="NZ_BAAAFR010000001.1"/>
</dbReference>
<organism evidence="2 3">
    <name type="scientific">Psychrobacter aestuarii</name>
    <dbReference type="NCBI Taxonomy" id="556327"/>
    <lineage>
        <taxon>Bacteria</taxon>
        <taxon>Pseudomonadati</taxon>
        <taxon>Pseudomonadota</taxon>
        <taxon>Gammaproteobacteria</taxon>
        <taxon>Moraxellales</taxon>
        <taxon>Moraxellaceae</taxon>
        <taxon>Psychrobacter</taxon>
    </lineage>
</organism>
<dbReference type="PROSITE" id="PS51186">
    <property type="entry name" value="GNAT"/>
    <property type="match status" value="1"/>
</dbReference>
<proteinExistence type="predicted"/>
<dbReference type="PANTHER" id="PTHR43792:SF1">
    <property type="entry name" value="N-ACETYLTRANSFERASE DOMAIN-CONTAINING PROTEIN"/>
    <property type="match status" value="1"/>
</dbReference>
<accession>A0ABN0VLM0</accession>
<dbReference type="InterPro" id="IPR000182">
    <property type="entry name" value="GNAT_dom"/>
</dbReference>
<dbReference type="Gene3D" id="3.40.630.30">
    <property type="match status" value="1"/>
</dbReference>
<evidence type="ECO:0000259" key="1">
    <source>
        <dbReference type="PROSITE" id="PS51186"/>
    </source>
</evidence>